<keyword evidence="2" id="KW-1185">Reference proteome</keyword>
<accession>A0A0K6GVA5</accession>
<protein>
    <submittedName>
        <fullName evidence="1">Predicted pyrophosphatase or phosphodiesterase, AlkP superfamily</fullName>
    </submittedName>
</protein>
<dbReference type="RefSeq" id="WP_245622700.1">
    <property type="nucleotide sequence ID" value="NZ_CYHA01000002.1"/>
</dbReference>
<dbReference type="AlphaFoldDB" id="A0A0K6GVA5"/>
<dbReference type="SUPFAM" id="SSF53649">
    <property type="entry name" value="Alkaline phosphatase-like"/>
    <property type="match status" value="1"/>
</dbReference>
<reference evidence="2" key="1">
    <citation type="submission" date="2015-08" db="EMBL/GenBank/DDBJ databases">
        <authorList>
            <person name="Varghese N."/>
        </authorList>
    </citation>
    <scope>NUCLEOTIDE SEQUENCE [LARGE SCALE GENOMIC DNA]</scope>
    <source>
        <strain evidence="2">DSM 17901</strain>
    </source>
</reference>
<evidence type="ECO:0000313" key="2">
    <source>
        <dbReference type="Proteomes" id="UP000243535"/>
    </source>
</evidence>
<dbReference type="Proteomes" id="UP000243535">
    <property type="component" value="Unassembled WGS sequence"/>
</dbReference>
<dbReference type="EMBL" id="CYHA01000002">
    <property type="protein sequence ID" value="CUA82462.1"/>
    <property type="molecule type" value="Genomic_DNA"/>
</dbReference>
<dbReference type="InterPro" id="IPR017850">
    <property type="entry name" value="Alkaline_phosphatase_core_sf"/>
</dbReference>
<gene>
    <name evidence="1" type="ORF">Ga0061063_1287</name>
</gene>
<dbReference type="STRING" id="375574.GCA_001418035_01079"/>
<dbReference type="Pfam" id="PF01663">
    <property type="entry name" value="Phosphodiest"/>
    <property type="match status" value="1"/>
</dbReference>
<dbReference type="Gene3D" id="3.40.720.10">
    <property type="entry name" value="Alkaline Phosphatase, subunit A"/>
    <property type="match status" value="1"/>
</dbReference>
<dbReference type="InterPro" id="IPR002591">
    <property type="entry name" value="Phosphodiest/P_Trfase"/>
</dbReference>
<evidence type="ECO:0000313" key="1">
    <source>
        <dbReference type="EMBL" id="CUA82462.1"/>
    </source>
</evidence>
<organism evidence="1 2">
    <name type="scientific">Gulbenkiania indica</name>
    <dbReference type="NCBI Taxonomy" id="375574"/>
    <lineage>
        <taxon>Bacteria</taxon>
        <taxon>Pseudomonadati</taxon>
        <taxon>Pseudomonadota</taxon>
        <taxon>Betaproteobacteria</taxon>
        <taxon>Neisseriales</taxon>
        <taxon>Chromobacteriaceae</taxon>
        <taxon>Gulbenkiania</taxon>
    </lineage>
</organism>
<sequence>MASELSQRCPGAVWPDYAGGSLVNLMASLGAALGASPSPYAPLKGAGLPVGLGQRRSVALIVIDGLGEAPLGHLGPDSALAAAQRDRLTSVFPSTTAAAVTTLMTGAAPGQHALTGWYVRLEDSDEIVAPLPLYVRHPAGSPSSRSALAGRLFGQPAFAARINRPTVVLQPSYIADSEYSRAHAGPATRLGYDTPEDAFLRLELLLQEEGPARFIYAYLPELDSLMHDHGVRGEPVADLFHVIDRAFARLAGVAAQQDAVLLVTADHGFIDAPEARQIDLEQYPDLAACLALPLSGERRVAFCHVRPEALDTFDHLAENELGHAAWCLEPGWLLEAGVFGPPPWHPALPARLGDRVLLMKDNYTLRDTLAHEKPLYLPAVHAGVSAEEMWVPLIVAGCVD</sequence>
<name>A0A0K6GVA5_9NEIS</name>
<proteinExistence type="predicted"/>